<feature type="compositionally biased region" description="Basic and acidic residues" evidence="1">
    <location>
        <begin position="27"/>
        <end position="46"/>
    </location>
</feature>
<evidence type="ECO:0000256" key="1">
    <source>
        <dbReference type="SAM" id="MobiDB-lite"/>
    </source>
</evidence>
<organism evidence="2">
    <name type="scientific">bioreactor metagenome</name>
    <dbReference type="NCBI Taxonomy" id="1076179"/>
    <lineage>
        <taxon>unclassified sequences</taxon>
        <taxon>metagenomes</taxon>
        <taxon>ecological metagenomes</taxon>
    </lineage>
</organism>
<feature type="region of interest" description="Disordered" evidence="1">
    <location>
        <begin position="1"/>
        <end position="46"/>
    </location>
</feature>
<reference evidence="2" key="1">
    <citation type="submission" date="2019-08" db="EMBL/GenBank/DDBJ databases">
        <authorList>
            <person name="Kucharzyk K."/>
            <person name="Murdoch R.W."/>
            <person name="Higgins S."/>
            <person name="Loffler F."/>
        </authorList>
    </citation>
    <scope>NUCLEOTIDE SEQUENCE</scope>
</reference>
<comment type="caution">
    <text evidence="2">The sequence shown here is derived from an EMBL/GenBank/DDBJ whole genome shotgun (WGS) entry which is preliminary data.</text>
</comment>
<gene>
    <name evidence="2" type="ORF">SDC9_116894</name>
</gene>
<dbReference type="AlphaFoldDB" id="A0A645BWP6"/>
<dbReference type="EMBL" id="VSSQ01023176">
    <property type="protein sequence ID" value="MPM69946.1"/>
    <property type="molecule type" value="Genomic_DNA"/>
</dbReference>
<protein>
    <submittedName>
        <fullName evidence="2">Uncharacterized protein</fullName>
    </submittedName>
</protein>
<name>A0A645BWP6_9ZZZZ</name>
<accession>A0A645BWP6</accession>
<sequence>MLGHPFKQRNEVGVLPVARLARRHRPARSEDGRDVDPHRPHQHPRHDLVAVRDADHRVDRMRHHHRLDGVGDDLTARQRVLHAIVAHGDAVADGHGVEFIRHPAGGADGVADQFADLAEVAVAGNDVGVAVANRDERFLDILGGQSGRPHQRTMRRAFLARLHDVAAHDCTHPFRKIQKKSCSIRPVRRRCRRRGKYLRNSS</sequence>
<evidence type="ECO:0000313" key="2">
    <source>
        <dbReference type="EMBL" id="MPM69946.1"/>
    </source>
</evidence>
<proteinExistence type="predicted"/>